<evidence type="ECO:0000313" key="4">
    <source>
        <dbReference type="EMBL" id="CAJ1381396.1"/>
    </source>
</evidence>
<sequence>MKIAMASRLLFVWTPMALGAWVAGLDGESCSAACARVGGSCNSGPLKEVMTACADNEDAWRLLGVVWSAAGSSLVCDNFTELAGETTAPSYRDGACGLRFTGPSSCEGGLAGTQRLCCCESDQCPFDAGYCSAEYETMRMLQASNETTDASDDLDVQMVAGIAGFGGGLFFVLCLGAGICIGRYYFYDRLRNRTMARLRRPRAAEPTSPTAEVPHQDAEDAADLDPEANFEDPDNMDPGENYPDPPAPPIIEEEPERISHI</sequence>
<proteinExistence type="predicted"/>
<feature type="region of interest" description="Disordered" evidence="1">
    <location>
        <begin position="198"/>
        <end position="261"/>
    </location>
</feature>
<keyword evidence="3" id="KW-0732">Signal</keyword>
<keyword evidence="5" id="KW-1185">Reference proteome</keyword>
<dbReference type="Proteomes" id="UP001178507">
    <property type="component" value="Unassembled WGS sequence"/>
</dbReference>
<dbReference type="EMBL" id="CAUJNA010000805">
    <property type="protein sequence ID" value="CAJ1381396.1"/>
    <property type="molecule type" value="Genomic_DNA"/>
</dbReference>
<evidence type="ECO:0000256" key="2">
    <source>
        <dbReference type="SAM" id="Phobius"/>
    </source>
</evidence>
<reference evidence="4" key="1">
    <citation type="submission" date="2023-08" db="EMBL/GenBank/DDBJ databases">
        <authorList>
            <person name="Chen Y."/>
            <person name="Shah S."/>
            <person name="Dougan E. K."/>
            <person name="Thang M."/>
            <person name="Chan C."/>
        </authorList>
    </citation>
    <scope>NUCLEOTIDE SEQUENCE</scope>
</reference>
<name>A0AA36I5D5_9DINO</name>
<keyword evidence="2" id="KW-0812">Transmembrane</keyword>
<feature type="signal peptide" evidence="3">
    <location>
        <begin position="1"/>
        <end position="19"/>
    </location>
</feature>
<dbReference type="AlphaFoldDB" id="A0AA36I5D5"/>
<protein>
    <submittedName>
        <fullName evidence="4">Uncharacterized protein</fullName>
    </submittedName>
</protein>
<organism evidence="4 5">
    <name type="scientific">Effrenium voratum</name>
    <dbReference type="NCBI Taxonomy" id="2562239"/>
    <lineage>
        <taxon>Eukaryota</taxon>
        <taxon>Sar</taxon>
        <taxon>Alveolata</taxon>
        <taxon>Dinophyceae</taxon>
        <taxon>Suessiales</taxon>
        <taxon>Symbiodiniaceae</taxon>
        <taxon>Effrenium</taxon>
    </lineage>
</organism>
<comment type="caution">
    <text evidence="4">The sequence shown here is derived from an EMBL/GenBank/DDBJ whole genome shotgun (WGS) entry which is preliminary data.</text>
</comment>
<keyword evidence="2" id="KW-1133">Transmembrane helix</keyword>
<gene>
    <name evidence="4" type="ORF">EVOR1521_LOCUS9099</name>
</gene>
<feature type="transmembrane region" description="Helical" evidence="2">
    <location>
        <begin position="158"/>
        <end position="186"/>
    </location>
</feature>
<feature type="chain" id="PRO_5041279833" evidence="3">
    <location>
        <begin position="20"/>
        <end position="261"/>
    </location>
</feature>
<evidence type="ECO:0000313" key="5">
    <source>
        <dbReference type="Proteomes" id="UP001178507"/>
    </source>
</evidence>
<evidence type="ECO:0000256" key="3">
    <source>
        <dbReference type="SAM" id="SignalP"/>
    </source>
</evidence>
<feature type="compositionally biased region" description="Acidic residues" evidence="1">
    <location>
        <begin position="219"/>
        <end position="237"/>
    </location>
</feature>
<accession>A0AA36I5D5</accession>
<keyword evidence="2" id="KW-0472">Membrane</keyword>
<evidence type="ECO:0000256" key="1">
    <source>
        <dbReference type="SAM" id="MobiDB-lite"/>
    </source>
</evidence>